<accession>A0A660LF26</accession>
<dbReference type="OrthoDB" id="5241082at2"/>
<evidence type="ECO:0000313" key="4">
    <source>
        <dbReference type="Proteomes" id="UP000278962"/>
    </source>
</evidence>
<keyword evidence="4" id="KW-1185">Reference proteome</keyword>
<feature type="region of interest" description="Disordered" evidence="1">
    <location>
        <begin position="413"/>
        <end position="448"/>
    </location>
</feature>
<dbReference type="AlphaFoldDB" id="A0A660LF26"/>
<comment type="caution">
    <text evidence="3">The sequence shown here is derived from an EMBL/GenBank/DDBJ whole genome shotgun (WGS) entry which is preliminary data.</text>
</comment>
<dbReference type="PANTHER" id="PTHR33371:SF4">
    <property type="entry name" value="INTERMEMBRANE PHOSPHOLIPID TRANSPORT SYSTEM BINDING PROTEIN MLAD"/>
    <property type="match status" value="1"/>
</dbReference>
<proteinExistence type="predicted"/>
<evidence type="ECO:0000313" key="3">
    <source>
        <dbReference type="EMBL" id="RKQ93692.1"/>
    </source>
</evidence>
<dbReference type="EMBL" id="RBIL01000001">
    <property type="protein sequence ID" value="RKQ93692.1"/>
    <property type="molecule type" value="Genomic_DNA"/>
</dbReference>
<protein>
    <submittedName>
        <fullName evidence="3">Phospholipid/cholesterol/gamma-HCH transport system substrate-binding protein</fullName>
    </submittedName>
</protein>
<dbReference type="Proteomes" id="UP000278962">
    <property type="component" value="Unassembled WGS sequence"/>
</dbReference>
<sequence>MALARTAVLLGVALLVALAVYLFAFRASGQEYTLIFDNAGQLVVGDNVQIGGRAVGSVRDIRLTDNNQAAIKVTVEEPYAPLREGTEAVIRLTSLSGIANRYVAISPGPDASRTLPAGSTISTASTTTAVDLDALFNTLDPDARKDLQTLIAGFKTQLDGKGEQAAAATEYLNPMLSSARRLVNEATQDEDALTELIVNSSRTVTAIAEKRDDLSALVGNANATTGAIAAENNALQQALALLPTTLRRGNSTLVNLRSTLDDLDPLVADSKVATKDLAPFLRELRPLVRDAKPTIADLSTLVRRPGTDNDLVEATRKLPGLQRVASPALKSNTQALQKGQPVLEFIRPYIPELTGWFRDFGVGAANYDANGHYARIQPIFNAFQVHDLPVGPPQLVPLPVAQRLAGLQTGIMKRCPGSASQPAPDGSAPFRDRGGNLDCDPTQVIAGP</sequence>
<feature type="domain" description="Mce/MlaD" evidence="2">
    <location>
        <begin position="29"/>
        <end position="108"/>
    </location>
</feature>
<gene>
    <name evidence="3" type="ORF">C8N24_3563</name>
</gene>
<dbReference type="PANTHER" id="PTHR33371">
    <property type="entry name" value="INTERMEMBRANE PHOSPHOLIPID TRANSPORT SYSTEM BINDING PROTEIN MLAD-RELATED"/>
    <property type="match status" value="1"/>
</dbReference>
<evidence type="ECO:0000259" key="2">
    <source>
        <dbReference type="Pfam" id="PF02470"/>
    </source>
</evidence>
<reference evidence="3 4" key="1">
    <citation type="submission" date="2018-10" db="EMBL/GenBank/DDBJ databases">
        <title>Genomic Encyclopedia of Archaeal and Bacterial Type Strains, Phase II (KMG-II): from individual species to whole genera.</title>
        <authorList>
            <person name="Goeker M."/>
        </authorList>
    </citation>
    <scope>NUCLEOTIDE SEQUENCE [LARGE SCALE GENOMIC DNA]</scope>
    <source>
        <strain evidence="3 4">DSM 14954</strain>
    </source>
</reference>
<evidence type="ECO:0000256" key="1">
    <source>
        <dbReference type="SAM" id="MobiDB-lite"/>
    </source>
</evidence>
<dbReference type="RefSeq" id="WP_121252046.1">
    <property type="nucleotide sequence ID" value="NZ_RBIL01000001.1"/>
</dbReference>
<dbReference type="Pfam" id="PF02470">
    <property type="entry name" value="MlaD"/>
    <property type="match status" value="1"/>
</dbReference>
<organism evidence="3 4">
    <name type="scientific">Solirubrobacter pauli</name>
    <dbReference type="NCBI Taxonomy" id="166793"/>
    <lineage>
        <taxon>Bacteria</taxon>
        <taxon>Bacillati</taxon>
        <taxon>Actinomycetota</taxon>
        <taxon>Thermoleophilia</taxon>
        <taxon>Solirubrobacterales</taxon>
        <taxon>Solirubrobacteraceae</taxon>
        <taxon>Solirubrobacter</taxon>
    </lineage>
</organism>
<dbReference type="InterPro" id="IPR052336">
    <property type="entry name" value="MlaD_Phospholipid_Transporter"/>
</dbReference>
<name>A0A660LF26_9ACTN</name>
<dbReference type="InterPro" id="IPR003399">
    <property type="entry name" value="Mce/MlaD"/>
</dbReference>